<organism evidence="9 10">
    <name type="scientific">Thermohalobacter berrensis</name>
    <dbReference type="NCBI Taxonomy" id="99594"/>
    <lineage>
        <taxon>Bacteria</taxon>
        <taxon>Bacillati</taxon>
        <taxon>Bacillota</taxon>
        <taxon>Tissierellia</taxon>
        <taxon>Tissierellales</taxon>
        <taxon>Thermohalobacteraceae</taxon>
        <taxon>Thermohalobacter</taxon>
    </lineage>
</organism>
<dbReference type="OrthoDB" id="9800498at2"/>
<evidence type="ECO:0000256" key="2">
    <source>
        <dbReference type="ARBA" id="ARBA00006228"/>
    </source>
</evidence>
<dbReference type="Proteomes" id="UP000284177">
    <property type="component" value="Unassembled WGS sequence"/>
</dbReference>
<keyword evidence="3" id="KW-0813">Transport</keyword>
<keyword evidence="3" id="KW-0050">Antiport</keyword>
<dbReference type="AlphaFoldDB" id="A0A419SZ97"/>
<feature type="transmembrane region" description="Helical" evidence="8">
    <location>
        <begin position="7"/>
        <end position="25"/>
    </location>
</feature>
<evidence type="ECO:0000256" key="6">
    <source>
        <dbReference type="ARBA" id="ARBA00022989"/>
    </source>
</evidence>
<evidence type="ECO:0000256" key="3">
    <source>
        <dbReference type="ARBA" id="ARBA00022449"/>
    </source>
</evidence>
<evidence type="ECO:0000256" key="7">
    <source>
        <dbReference type="ARBA" id="ARBA00023136"/>
    </source>
</evidence>
<evidence type="ECO:0000256" key="1">
    <source>
        <dbReference type="ARBA" id="ARBA00004651"/>
    </source>
</evidence>
<keyword evidence="7 8" id="KW-0472">Membrane</keyword>
<protein>
    <recommendedName>
        <fullName evidence="11">Sodium:proton antiporter</fullName>
    </recommendedName>
</protein>
<keyword evidence="6 8" id="KW-1133">Transmembrane helix</keyword>
<feature type="transmembrane region" description="Helical" evidence="8">
    <location>
        <begin position="31"/>
        <end position="51"/>
    </location>
</feature>
<dbReference type="InterPro" id="IPR002758">
    <property type="entry name" value="Cation_antiport_E"/>
</dbReference>
<dbReference type="PANTHER" id="PTHR34584">
    <property type="entry name" value="NA(+)/H(+) ANTIPORTER SUBUNIT E1"/>
    <property type="match status" value="1"/>
</dbReference>
<dbReference type="RefSeq" id="WP_120170056.1">
    <property type="nucleotide sequence ID" value="NZ_MCIB01000034.1"/>
</dbReference>
<comment type="caution">
    <text evidence="9">The sequence shown here is derived from an EMBL/GenBank/DDBJ whole genome shotgun (WGS) entry which is preliminary data.</text>
</comment>
<evidence type="ECO:0008006" key="11">
    <source>
        <dbReference type="Google" id="ProtNLM"/>
    </source>
</evidence>
<sequence>MYKKKISYRLFIVLVIFWIMFTLDFSMWNLIAGVIVSYIISRLSFGIYYDIKGFKIKIPRFTVLIQYSLRLICEIYKASFFHIFRIIKKEYAPMIVEIELSTTDPLIITIIANSITLTPGTITIDSYDNKLLVLSIENDGEFGKSIERNIKDKFESILLRKDENIVSTDNYGPYSCSNGNNLN</sequence>
<keyword evidence="4" id="KW-1003">Cell membrane</keyword>
<dbReference type="GO" id="GO:0008324">
    <property type="term" value="F:monoatomic cation transmembrane transporter activity"/>
    <property type="evidence" value="ECO:0007669"/>
    <property type="project" value="InterPro"/>
</dbReference>
<gene>
    <name evidence="9" type="ORF">BET03_04350</name>
</gene>
<evidence type="ECO:0000256" key="8">
    <source>
        <dbReference type="SAM" id="Phobius"/>
    </source>
</evidence>
<dbReference type="GO" id="GO:0015297">
    <property type="term" value="F:antiporter activity"/>
    <property type="evidence" value="ECO:0007669"/>
    <property type="project" value="UniProtKB-KW"/>
</dbReference>
<dbReference type="PANTHER" id="PTHR34584:SF1">
    <property type="entry name" value="NA(+)_H(+) ANTIPORTER SUBUNIT E1"/>
    <property type="match status" value="1"/>
</dbReference>
<dbReference type="GO" id="GO:0005886">
    <property type="term" value="C:plasma membrane"/>
    <property type="evidence" value="ECO:0007669"/>
    <property type="project" value="UniProtKB-SubCell"/>
</dbReference>
<dbReference type="EMBL" id="MCIB01000034">
    <property type="protein sequence ID" value="RKD30574.1"/>
    <property type="molecule type" value="Genomic_DNA"/>
</dbReference>
<reference evidence="9 10" key="1">
    <citation type="submission" date="2016-08" db="EMBL/GenBank/DDBJ databases">
        <title>Novel Firmicutes and Novel Genomes.</title>
        <authorList>
            <person name="Poppleton D.I."/>
            <person name="Gribaldo S."/>
        </authorList>
    </citation>
    <scope>NUCLEOTIDE SEQUENCE [LARGE SCALE GENOMIC DNA]</scope>
    <source>
        <strain evidence="9 10">CTT3</strain>
    </source>
</reference>
<comment type="similarity">
    <text evidence="2">Belongs to the CPA3 antiporters (TC 2.A.63) subunit E family.</text>
</comment>
<name>A0A419SZ97_9FIRM</name>
<keyword evidence="5 8" id="KW-0812">Transmembrane</keyword>
<keyword evidence="10" id="KW-1185">Reference proteome</keyword>
<evidence type="ECO:0000313" key="10">
    <source>
        <dbReference type="Proteomes" id="UP000284177"/>
    </source>
</evidence>
<evidence type="ECO:0000256" key="4">
    <source>
        <dbReference type="ARBA" id="ARBA00022475"/>
    </source>
</evidence>
<evidence type="ECO:0000313" key="9">
    <source>
        <dbReference type="EMBL" id="RKD30574.1"/>
    </source>
</evidence>
<dbReference type="Pfam" id="PF01899">
    <property type="entry name" value="MNHE"/>
    <property type="match status" value="1"/>
</dbReference>
<evidence type="ECO:0000256" key="5">
    <source>
        <dbReference type="ARBA" id="ARBA00022692"/>
    </source>
</evidence>
<proteinExistence type="inferred from homology"/>
<comment type="subcellular location">
    <subcellularLocation>
        <location evidence="1">Cell membrane</location>
        <topology evidence="1">Multi-pass membrane protein</topology>
    </subcellularLocation>
</comment>
<accession>A0A419SZ97</accession>